<name>A0A7M5UXU4_9CNID</name>
<evidence type="ECO:0000256" key="1">
    <source>
        <dbReference type="SAM" id="Coils"/>
    </source>
</evidence>
<accession>A0A7M5UXU4</accession>
<evidence type="ECO:0000313" key="4">
    <source>
        <dbReference type="Proteomes" id="UP000594262"/>
    </source>
</evidence>
<dbReference type="AlphaFoldDB" id="A0A7M5UXU4"/>
<sequence length="104" mass="11518">QIDMLREELSLLENEEQTLRHDIEEEEKRLAREIESKRLAILRLRASRQAAPSRVSTAQSSNALPSSSAPPLAPISTARQGIPQTSIGLDQAFLRIPQTTTTSV</sequence>
<keyword evidence="4" id="KW-1185">Reference proteome</keyword>
<protein>
    <submittedName>
        <fullName evidence="3">Uncharacterized protein</fullName>
    </submittedName>
</protein>
<dbReference type="EnsemblMetazoa" id="CLYHEMT004261.1">
    <property type="protein sequence ID" value="CLYHEMP004261.1"/>
    <property type="gene ID" value="CLYHEMG004261"/>
</dbReference>
<keyword evidence="1" id="KW-0175">Coiled coil</keyword>
<feature type="region of interest" description="Disordered" evidence="2">
    <location>
        <begin position="48"/>
        <end position="81"/>
    </location>
</feature>
<feature type="coiled-coil region" evidence="1">
    <location>
        <begin position="2"/>
        <end position="40"/>
    </location>
</feature>
<reference evidence="3" key="1">
    <citation type="submission" date="2021-01" db="UniProtKB">
        <authorList>
            <consortium name="EnsemblMetazoa"/>
        </authorList>
    </citation>
    <scope>IDENTIFICATION</scope>
</reference>
<feature type="compositionally biased region" description="Low complexity" evidence="2">
    <location>
        <begin position="56"/>
        <end position="78"/>
    </location>
</feature>
<organism evidence="3 4">
    <name type="scientific">Clytia hemisphaerica</name>
    <dbReference type="NCBI Taxonomy" id="252671"/>
    <lineage>
        <taxon>Eukaryota</taxon>
        <taxon>Metazoa</taxon>
        <taxon>Cnidaria</taxon>
        <taxon>Hydrozoa</taxon>
        <taxon>Hydroidolina</taxon>
        <taxon>Leptothecata</taxon>
        <taxon>Obeliida</taxon>
        <taxon>Clytiidae</taxon>
        <taxon>Clytia</taxon>
    </lineage>
</organism>
<evidence type="ECO:0000256" key="2">
    <source>
        <dbReference type="SAM" id="MobiDB-lite"/>
    </source>
</evidence>
<dbReference type="Proteomes" id="UP000594262">
    <property type="component" value="Unplaced"/>
</dbReference>
<proteinExistence type="predicted"/>
<evidence type="ECO:0000313" key="3">
    <source>
        <dbReference type="EnsemblMetazoa" id="CLYHEMP004261.1"/>
    </source>
</evidence>